<keyword evidence="4" id="KW-1185">Reference proteome</keyword>
<proteinExistence type="inferred from homology"/>
<dbReference type="PANTHER" id="PTHR44196:SF1">
    <property type="entry name" value="DEHYDROGENASE_REDUCTASE SDR FAMILY MEMBER 7B"/>
    <property type="match status" value="1"/>
</dbReference>
<dbReference type="GO" id="GO:0016491">
    <property type="term" value="F:oxidoreductase activity"/>
    <property type="evidence" value="ECO:0007669"/>
    <property type="project" value="UniProtKB-KW"/>
</dbReference>
<reference evidence="4" key="1">
    <citation type="journal article" date="2013" name="Nature">
        <title>Pan genome of the phytoplankton Emiliania underpins its global distribution.</title>
        <authorList>
            <person name="Read B.A."/>
            <person name="Kegel J."/>
            <person name="Klute M.J."/>
            <person name="Kuo A."/>
            <person name="Lefebvre S.C."/>
            <person name="Maumus F."/>
            <person name="Mayer C."/>
            <person name="Miller J."/>
            <person name="Monier A."/>
            <person name="Salamov A."/>
            <person name="Young J."/>
            <person name="Aguilar M."/>
            <person name="Claverie J.M."/>
            <person name="Frickenhaus S."/>
            <person name="Gonzalez K."/>
            <person name="Herman E.K."/>
            <person name="Lin Y.C."/>
            <person name="Napier J."/>
            <person name="Ogata H."/>
            <person name="Sarno A.F."/>
            <person name="Shmutz J."/>
            <person name="Schroeder D."/>
            <person name="de Vargas C."/>
            <person name="Verret F."/>
            <person name="von Dassow P."/>
            <person name="Valentin K."/>
            <person name="Van de Peer Y."/>
            <person name="Wheeler G."/>
            <person name="Dacks J.B."/>
            <person name="Delwiche C.F."/>
            <person name="Dyhrman S.T."/>
            <person name="Glockner G."/>
            <person name="John U."/>
            <person name="Richards T."/>
            <person name="Worden A.Z."/>
            <person name="Zhang X."/>
            <person name="Grigoriev I.V."/>
            <person name="Allen A.E."/>
            <person name="Bidle K."/>
            <person name="Borodovsky M."/>
            <person name="Bowler C."/>
            <person name="Brownlee C."/>
            <person name="Cock J.M."/>
            <person name="Elias M."/>
            <person name="Gladyshev V.N."/>
            <person name="Groth M."/>
            <person name="Guda C."/>
            <person name="Hadaegh A."/>
            <person name="Iglesias-Rodriguez M.D."/>
            <person name="Jenkins J."/>
            <person name="Jones B.M."/>
            <person name="Lawson T."/>
            <person name="Leese F."/>
            <person name="Lindquist E."/>
            <person name="Lobanov A."/>
            <person name="Lomsadze A."/>
            <person name="Malik S.B."/>
            <person name="Marsh M.E."/>
            <person name="Mackinder L."/>
            <person name="Mock T."/>
            <person name="Mueller-Roeber B."/>
            <person name="Pagarete A."/>
            <person name="Parker M."/>
            <person name="Probert I."/>
            <person name="Quesneville H."/>
            <person name="Raines C."/>
            <person name="Rensing S.A."/>
            <person name="Riano-Pachon D.M."/>
            <person name="Richier S."/>
            <person name="Rokitta S."/>
            <person name="Shiraiwa Y."/>
            <person name="Soanes D.M."/>
            <person name="van der Giezen M."/>
            <person name="Wahlund T.M."/>
            <person name="Williams B."/>
            <person name="Wilson W."/>
            <person name="Wolfe G."/>
            <person name="Wurch L.L."/>
        </authorList>
    </citation>
    <scope>NUCLEOTIDE SEQUENCE</scope>
</reference>
<organism evidence="3 4">
    <name type="scientific">Emiliania huxleyi (strain CCMP1516)</name>
    <dbReference type="NCBI Taxonomy" id="280463"/>
    <lineage>
        <taxon>Eukaryota</taxon>
        <taxon>Haptista</taxon>
        <taxon>Haptophyta</taxon>
        <taxon>Prymnesiophyceae</taxon>
        <taxon>Isochrysidales</taxon>
        <taxon>Noelaerhabdaceae</taxon>
        <taxon>Emiliania</taxon>
    </lineage>
</organism>
<evidence type="ECO:0000313" key="4">
    <source>
        <dbReference type="Proteomes" id="UP000013827"/>
    </source>
</evidence>
<reference evidence="3" key="2">
    <citation type="submission" date="2024-10" db="UniProtKB">
        <authorList>
            <consortium name="EnsemblProtists"/>
        </authorList>
    </citation>
    <scope>IDENTIFICATION</scope>
</reference>
<dbReference type="KEGG" id="ehx:EMIHUDRAFT_201642"/>
<dbReference type="Pfam" id="PF00106">
    <property type="entry name" value="adh_short"/>
    <property type="match status" value="1"/>
</dbReference>
<accession>A0A0D3KIC3</accession>
<dbReference type="RefSeq" id="XP_005787937.1">
    <property type="nucleotide sequence ID" value="XM_005787880.1"/>
</dbReference>
<dbReference type="HOGENOM" id="CLU_478556_0_0_1"/>
<keyword evidence="2" id="KW-0560">Oxidoreductase</keyword>
<dbReference type="SUPFAM" id="SSF51735">
    <property type="entry name" value="NAD(P)-binding Rossmann-fold domains"/>
    <property type="match status" value="1"/>
</dbReference>
<dbReference type="PANTHER" id="PTHR44196">
    <property type="entry name" value="DEHYDROGENASE/REDUCTASE SDR FAMILY MEMBER 7B"/>
    <property type="match status" value="1"/>
</dbReference>
<evidence type="ECO:0000256" key="2">
    <source>
        <dbReference type="ARBA" id="ARBA00023002"/>
    </source>
</evidence>
<evidence type="ECO:0000256" key="1">
    <source>
        <dbReference type="ARBA" id="ARBA00006484"/>
    </source>
</evidence>
<dbReference type="eggNOG" id="KOG1208">
    <property type="taxonomic scope" value="Eukaryota"/>
</dbReference>
<protein>
    <submittedName>
        <fullName evidence="3">Uncharacterized protein</fullName>
    </submittedName>
</protein>
<dbReference type="GeneID" id="17280778"/>
<comment type="similarity">
    <text evidence="1">Belongs to the short-chain dehydrogenases/reductases (SDR) family.</text>
</comment>
<evidence type="ECO:0000313" key="3">
    <source>
        <dbReference type="EnsemblProtists" id="EOD35508"/>
    </source>
</evidence>
<dbReference type="GO" id="GO:0016020">
    <property type="term" value="C:membrane"/>
    <property type="evidence" value="ECO:0007669"/>
    <property type="project" value="TreeGrafter"/>
</dbReference>
<name>A0A0D3KIC3_EMIH1</name>
<dbReference type="Gene3D" id="3.40.50.720">
    <property type="entry name" value="NAD(P)-binding Rossmann-like Domain"/>
    <property type="match status" value="1"/>
</dbReference>
<dbReference type="Proteomes" id="UP000013827">
    <property type="component" value="Unassembled WGS sequence"/>
</dbReference>
<dbReference type="AlphaFoldDB" id="A0A0D3KIC3"/>
<dbReference type="InterPro" id="IPR002347">
    <property type="entry name" value="SDR_fam"/>
</dbReference>
<dbReference type="InterPro" id="IPR036291">
    <property type="entry name" value="NAD(P)-bd_dom_sf"/>
</dbReference>
<dbReference type="EnsemblProtists" id="EOD35508">
    <property type="protein sequence ID" value="EOD35508"/>
    <property type="gene ID" value="EMIHUDRAFT_201642"/>
</dbReference>
<dbReference type="PRINTS" id="PR00081">
    <property type="entry name" value="GDHRDH"/>
</dbReference>
<sequence>MLPLCTASLASETCDLSAKVFRDPHINFAFGGSADLRGHHNALYNFLSAPGFSVNVKTEAAVFKMHGGALTINGTFLTEAHITTQLSPQKLATASYWASELDPNNFGWSVVNGTCVGRPFRFGLHGHKACFDFKMSMDHSSATFELGNWTVTVHGSRSCKGCLVAGPEHRLDIGFTARGDAPARDRPHGIVGQSYATPGLERHGKKDLYPFSGSYTTSAQAEGAIDGTASDYQVASPYATDFAFSRFNAARGAPASAEATGGDLGNRADFFCLYKPNPVRQSRQRSRQRMLLDNTALVTGANRGIGLATAGRLAELGASVVLACRDESACREAAAALSVRGLAAEPYAASFDAECPRSTSALAAACASLRVDLLVNNAAVCEPGWGRDVALRSFRTNVLAPATLTRAVLPGMLRRRRGAVLHVSSGDGELVFLSSDLAPRLAGAASERELLRLLARLSRGRDGFRFPDRPPAHGPTPAYSVSKAALNRHTRLVGDALPRDGGVWVGAACPGDVRTRMCSCERHEGVASPESAADDLARLAAGALGGGGGEAAARRLESGRFWRAGRTIPF</sequence>
<dbReference type="PaxDb" id="2903-EOD35508"/>